<dbReference type="RefSeq" id="WP_062246024.1">
    <property type="nucleotide sequence ID" value="NZ_MRCA01000003.1"/>
</dbReference>
<evidence type="ECO:0000313" key="1">
    <source>
        <dbReference type="EMBL" id="OKH14752.1"/>
    </source>
</evidence>
<dbReference type="NCBIfam" id="TIGR04256">
    <property type="entry name" value="GxxExxY"/>
    <property type="match status" value="1"/>
</dbReference>
<comment type="caution">
    <text evidence="1">The sequence shown here is derived from an EMBL/GenBank/DDBJ whole genome shotgun (WGS) entry which is preliminary data.</text>
</comment>
<reference evidence="1 3" key="1">
    <citation type="submission" date="2016-11" db="EMBL/GenBank/DDBJ databases">
        <title>Draft Genome Sequences of Nine Cyanobacterial Strains from Diverse Habitats.</title>
        <authorList>
            <person name="Zhu T."/>
            <person name="Hou S."/>
            <person name="Lu X."/>
            <person name="Hess W.R."/>
        </authorList>
    </citation>
    <scope>NUCLEOTIDE SEQUENCE [LARGE SCALE GENOMIC DNA]</scope>
    <source>
        <strain evidence="1 3">NIES-592</strain>
    </source>
</reference>
<name>A0A1U7H175_9CYAN</name>
<organism evidence="1 3">
    <name type="scientific">Fischerella major NIES-592</name>
    <dbReference type="NCBI Taxonomy" id="210994"/>
    <lineage>
        <taxon>Bacteria</taxon>
        <taxon>Bacillati</taxon>
        <taxon>Cyanobacteriota</taxon>
        <taxon>Cyanophyceae</taxon>
        <taxon>Nostocales</taxon>
        <taxon>Hapalosiphonaceae</taxon>
        <taxon>Fischerella</taxon>
    </lineage>
</organism>
<sequence length="123" mass="14052">MHPDEIDKITQKIIGCAYTVSNVLGVGFLEKVYENALFHELRKAGLRVKQQYNLQILYDSIVVGEYFVDLIVEECVLVELKAVKNLDDGNFAQCMSYLKASRLKVCLLINFGNPKVEIKRIVR</sequence>
<dbReference type="EMBL" id="MRCA01000003">
    <property type="protein sequence ID" value="OKH14753.1"/>
    <property type="molecule type" value="Genomic_DNA"/>
</dbReference>
<evidence type="ECO:0000313" key="3">
    <source>
        <dbReference type="Proteomes" id="UP000186391"/>
    </source>
</evidence>
<protein>
    <submittedName>
        <fullName evidence="1">GxxExxY protein</fullName>
    </submittedName>
</protein>
<dbReference type="EMBL" id="MRCA01000003">
    <property type="protein sequence ID" value="OKH14752.1"/>
    <property type="molecule type" value="Genomic_DNA"/>
</dbReference>
<dbReference type="Pfam" id="PF13366">
    <property type="entry name" value="PDDEXK_3"/>
    <property type="match status" value="1"/>
</dbReference>
<proteinExistence type="predicted"/>
<dbReference type="InterPro" id="IPR026350">
    <property type="entry name" value="GxxExxY"/>
</dbReference>
<keyword evidence="3" id="KW-1185">Reference proteome</keyword>
<evidence type="ECO:0000313" key="2">
    <source>
        <dbReference type="EMBL" id="OKH14753.1"/>
    </source>
</evidence>
<gene>
    <name evidence="1" type="ORF">NIES592_07605</name>
    <name evidence="2" type="ORF">NIES592_07615</name>
</gene>
<accession>A0A1U7H175</accession>
<dbReference type="AlphaFoldDB" id="A0A1U7H175"/>
<dbReference type="Proteomes" id="UP000186391">
    <property type="component" value="Unassembled WGS sequence"/>
</dbReference>
<dbReference type="OrthoDB" id="9798792at2"/>